<evidence type="ECO:0000313" key="3">
    <source>
        <dbReference type="Proteomes" id="UP000003490"/>
    </source>
</evidence>
<gene>
    <name evidence="2" type="ORF">CLOLEP_03956</name>
</gene>
<evidence type="ECO:0000256" key="1">
    <source>
        <dbReference type="SAM" id="MobiDB-lite"/>
    </source>
</evidence>
<organism evidence="2 3">
    <name type="scientific">[Clostridium] leptum DSM 753</name>
    <dbReference type="NCBI Taxonomy" id="428125"/>
    <lineage>
        <taxon>Bacteria</taxon>
        <taxon>Bacillati</taxon>
        <taxon>Bacillota</taxon>
        <taxon>Clostridia</taxon>
        <taxon>Eubacteriales</taxon>
        <taxon>Oscillospiraceae</taxon>
        <taxon>Oscillospiraceae incertae sedis</taxon>
    </lineage>
</organism>
<dbReference type="Proteomes" id="UP000003490">
    <property type="component" value="Unassembled WGS sequence"/>
</dbReference>
<accession>A7VZC7</accession>
<comment type="caution">
    <text evidence="2">The sequence shown here is derived from an EMBL/GenBank/DDBJ whole genome shotgun (WGS) entry which is preliminary data.</text>
</comment>
<sequence>MKRNQRPYSPIGIPLSCRGGTQPAEDGPDSRCCRCPAMDDF</sequence>
<evidence type="ECO:0000313" key="2">
    <source>
        <dbReference type="EMBL" id="EDO59905.1"/>
    </source>
</evidence>
<protein>
    <submittedName>
        <fullName evidence="2">Uncharacterized protein</fullName>
    </submittedName>
</protein>
<feature type="region of interest" description="Disordered" evidence="1">
    <location>
        <begin position="1"/>
        <end position="29"/>
    </location>
</feature>
<dbReference type="AlphaFoldDB" id="A7VZC7"/>
<name>A7VZC7_9FIRM</name>
<reference evidence="2 3" key="2">
    <citation type="submission" date="2007-08" db="EMBL/GenBank/DDBJ databases">
        <authorList>
            <person name="Fulton L."/>
            <person name="Clifton S."/>
            <person name="Fulton B."/>
            <person name="Xu J."/>
            <person name="Minx P."/>
            <person name="Pepin K.H."/>
            <person name="Johnson M."/>
            <person name="Thiruvilangam P."/>
            <person name="Bhonagiri V."/>
            <person name="Nash W.E."/>
            <person name="Wang C."/>
            <person name="Mardis E.R."/>
            <person name="Wilson R.K."/>
        </authorList>
    </citation>
    <scope>NUCLEOTIDE SEQUENCE [LARGE SCALE GENOMIC DNA]</scope>
    <source>
        <strain evidence="2 3">DSM 753</strain>
    </source>
</reference>
<proteinExistence type="predicted"/>
<dbReference type="HOGENOM" id="CLU_3268082_0_0_9"/>
<dbReference type="EMBL" id="ABCB02000021">
    <property type="protein sequence ID" value="EDO59905.1"/>
    <property type="molecule type" value="Genomic_DNA"/>
</dbReference>
<reference evidence="2 3" key="1">
    <citation type="submission" date="2007-08" db="EMBL/GenBank/DDBJ databases">
        <title>Draft genome sequence of Clostridium leptum (DSM 753).</title>
        <authorList>
            <person name="Sudarsanam P."/>
            <person name="Ley R."/>
            <person name="Guruge J."/>
            <person name="Turnbaugh P.J."/>
            <person name="Mahowald M."/>
            <person name="Liep D."/>
            <person name="Gordon J."/>
        </authorList>
    </citation>
    <scope>NUCLEOTIDE SEQUENCE [LARGE SCALE GENOMIC DNA]</scope>
    <source>
        <strain evidence="2 3">DSM 753</strain>
    </source>
</reference>